<dbReference type="AlphaFoldDB" id="A0A0R2MFH2"/>
<proteinExistence type="predicted"/>
<feature type="transmembrane region" description="Helical" evidence="1">
    <location>
        <begin position="9"/>
        <end position="26"/>
    </location>
</feature>
<evidence type="ECO:0000256" key="1">
    <source>
        <dbReference type="SAM" id="Phobius"/>
    </source>
</evidence>
<organism evidence="2 3">
    <name type="scientific">Lactiplantibacillus xiangfangensis</name>
    <dbReference type="NCBI Taxonomy" id="942150"/>
    <lineage>
        <taxon>Bacteria</taxon>
        <taxon>Bacillati</taxon>
        <taxon>Bacillota</taxon>
        <taxon>Bacilli</taxon>
        <taxon>Lactobacillales</taxon>
        <taxon>Lactobacillaceae</taxon>
        <taxon>Lactiplantibacillus</taxon>
    </lineage>
</organism>
<dbReference type="PATRIC" id="fig|942150.3.peg.2682"/>
<dbReference type="EMBL" id="JQCL01000057">
    <property type="protein sequence ID" value="KRO10880.1"/>
    <property type="molecule type" value="Genomic_DNA"/>
</dbReference>
<comment type="caution">
    <text evidence="2">The sequence shown here is derived from an EMBL/GenBank/DDBJ whole genome shotgun (WGS) entry which is preliminary data.</text>
</comment>
<keyword evidence="3" id="KW-1185">Reference proteome</keyword>
<evidence type="ECO:0000313" key="2">
    <source>
        <dbReference type="EMBL" id="KRO10880.1"/>
    </source>
</evidence>
<dbReference type="Proteomes" id="UP000051783">
    <property type="component" value="Unassembled WGS sequence"/>
</dbReference>
<keyword evidence="1" id="KW-1133">Transmembrane helix</keyword>
<accession>A0A0R2MFH2</accession>
<keyword evidence="1" id="KW-0472">Membrane</keyword>
<protein>
    <submittedName>
        <fullName evidence="2">Uncharacterized protein</fullName>
    </submittedName>
</protein>
<name>A0A0R2MFH2_9LACO</name>
<sequence>MGERFMKKIVWLLRLGIVAFGALLVFESIEAPKHEPAPSVYVVNPAVENKTAQHSSNGQVRLPHEVLHAPQTVPVAAPQSLAS</sequence>
<keyword evidence="1" id="KW-0812">Transmembrane</keyword>
<evidence type="ECO:0000313" key="3">
    <source>
        <dbReference type="Proteomes" id="UP000051783"/>
    </source>
</evidence>
<gene>
    <name evidence="2" type="ORF">IV64_GL002571</name>
</gene>
<reference evidence="2 3" key="1">
    <citation type="journal article" date="2015" name="Genome Announc.">
        <title>Expanding the biotechnology potential of lactobacilli through comparative genomics of 213 strains and associated genera.</title>
        <authorList>
            <person name="Sun Z."/>
            <person name="Harris H.M."/>
            <person name="McCann A."/>
            <person name="Guo C."/>
            <person name="Argimon S."/>
            <person name="Zhang W."/>
            <person name="Yang X."/>
            <person name="Jeffery I.B."/>
            <person name="Cooney J.C."/>
            <person name="Kagawa T.F."/>
            <person name="Liu W."/>
            <person name="Song Y."/>
            <person name="Salvetti E."/>
            <person name="Wrobel A."/>
            <person name="Rasinkangas P."/>
            <person name="Parkhill J."/>
            <person name="Rea M.C."/>
            <person name="O'Sullivan O."/>
            <person name="Ritari J."/>
            <person name="Douillard F.P."/>
            <person name="Paul Ross R."/>
            <person name="Yang R."/>
            <person name="Briner A.E."/>
            <person name="Felis G.E."/>
            <person name="de Vos W.M."/>
            <person name="Barrangou R."/>
            <person name="Klaenhammer T.R."/>
            <person name="Caufield P.W."/>
            <person name="Cui Y."/>
            <person name="Zhang H."/>
            <person name="O'Toole P.W."/>
        </authorList>
    </citation>
    <scope>NUCLEOTIDE SEQUENCE [LARGE SCALE GENOMIC DNA]</scope>
    <source>
        <strain evidence="2 3">LMG 26013</strain>
    </source>
</reference>